<evidence type="ECO:0000313" key="2">
    <source>
        <dbReference type="Proteomes" id="UP000237934"/>
    </source>
</evidence>
<name>A0A2S7RS09_ENTMU</name>
<dbReference type="EMBL" id="PUAP01000031">
    <property type="protein sequence ID" value="PQF22411.1"/>
    <property type="molecule type" value="Genomic_DNA"/>
</dbReference>
<reference evidence="1 2" key="1">
    <citation type="journal article" date="2018" name="Pathog. Dis.">
        <title>Whole-genome sequencing based characterization of antimicrobial resistance in Enterococcus.</title>
        <authorList>
            <person name="Tyson G."/>
        </authorList>
    </citation>
    <scope>NUCLEOTIDE SEQUENCE [LARGE SCALE GENOMIC DNA]</scope>
    <source>
        <strain evidence="1 2">CVM N55263</strain>
    </source>
</reference>
<proteinExistence type="predicted"/>
<gene>
    <name evidence="1" type="ORF">CUS89_10835</name>
</gene>
<comment type="caution">
    <text evidence="1">The sequence shown here is derived from an EMBL/GenBank/DDBJ whole genome shotgun (WGS) entry which is preliminary data.</text>
</comment>
<organism evidence="1 2">
    <name type="scientific">Enterococcus mundtii</name>
    <dbReference type="NCBI Taxonomy" id="53346"/>
    <lineage>
        <taxon>Bacteria</taxon>
        <taxon>Bacillati</taxon>
        <taxon>Bacillota</taxon>
        <taxon>Bacilli</taxon>
        <taxon>Lactobacillales</taxon>
        <taxon>Enterococcaceae</taxon>
        <taxon>Enterococcus</taxon>
    </lineage>
</organism>
<dbReference type="AlphaFoldDB" id="A0A2S7RS09"/>
<sequence length="124" mass="14579">MFEQLNKNNTLEQTLAWLKEEQLYDYEELVFFPSAKHFKASVLRTIEFTSWDKEDIVNLLSSFRLAARTIDGDYLLANEKTVCLFPRSHQKEEIKRFNGSLADLLLRYANSSKSIVEFFNFPTN</sequence>
<accession>A0A2S7RS09</accession>
<dbReference type="Proteomes" id="UP000237934">
    <property type="component" value="Unassembled WGS sequence"/>
</dbReference>
<evidence type="ECO:0000313" key="1">
    <source>
        <dbReference type="EMBL" id="PQF22411.1"/>
    </source>
</evidence>
<dbReference type="RefSeq" id="WP_104872141.1">
    <property type="nucleotide sequence ID" value="NZ_PUAP01000031.1"/>
</dbReference>
<protein>
    <submittedName>
        <fullName evidence="1">Uncharacterized protein</fullName>
    </submittedName>
</protein>